<evidence type="ECO:0000259" key="6">
    <source>
        <dbReference type="PROSITE" id="PS50961"/>
    </source>
</evidence>
<feature type="region of interest" description="Disordered" evidence="5">
    <location>
        <begin position="142"/>
        <end position="244"/>
    </location>
</feature>
<feature type="compositionally biased region" description="Pro residues" evidence="5">
    <location>
        <begin position="85"/>
        <end position="98"/>
    </location>
</feature>
<dbReference type="InterPro" id="IPR006630">
    <property type="entry name" value="La_HTH"/>
</dbReference>
<feature type="region of interest" description="Disordered" evidence="5">
    <location>
        <begin position="450"/>
        <end position="487"/>
    </location>
</feature>
<dbReference type="Proteomes" id="UP001187192">
    <property type="component" value="Unassembled WGS sequence"/>
</dbReference>
<dbReference type="PRINTS" id="PR00302">
    <property type="entry name" value="LUPUSLA"/>
</dbReference>
<dbReference type="CDD" id="cd07323">
    <property type="entry name" value="LAM"/>
    <property type="match status" value="1"/>
</dbReference>
<feature type="compositionally biased region" description="Low complexity" evidence="5">
    <location>
        <begin position="152"/>
        <end position="164"/>
    </location>
</feature>
<feature type="compositionally biased region" description="Polar residues" evidence="5">
    <location>
        <begin position="468"/>
        <end position="487"/>
    </location>
</feature>
<evidence type="ECO:0000256" key="2">
    <source>
        <dbReference type="ARBA" id="ARBA00022884"/>
    </source>
</evidence>
<dbReference type="SUPFAM" id="SSF46785">
    <property type="entry name" value="Winged helix' DNA-binding domain"/>
    <property type="match status" value="1"/>
</dbReference>
<feature type="compositionally biased region" description="Pro residues" evidence="5">
    <location>
        <begin position="229"/>
        <end position="238"/>
    </location>
</feature>
<evidence type="ECO:0000256" key="5">
    <source>
        <dbReference type="SAM" id="MobiDB-lite"/>
    </source>
</evidence>
<dbReference type="GO" id="GO:0005634">
    <property type="term" value="C:nucleus"/>
    <property type="evidence" value="ECO:0007669"/>
    <property type="project" value="UniProtKB-SubCell"/>
</dbReference>
<dbReference type="AlphaFoldDB" id="A0AA87ZKZ3"/>
<keyword evidence="3" id="KW-0539">Nucleus</keyword>
<name>A0AA87ZKZ3_FICCA</name>
<keyword evidence="2 4" id="KW-0694">RNA-binding</keyword>
<keyword evidence="8" id="KW-1185">Reference proteome</keyword>
<evidence type="ECO:0000313" key="8">
    <source>
        <dbReference type="Proteomes" id="UP001187192"/>
    </source>
</evidence>
<dbReference type="InterPro" id="IPR036390">
    <property type="entry name" value="WH_DNA-bd_sf"/>
</dbReference>
<reference evidence="7" key="1">
    <citation type="submission" date="2023-07" db="EMBL/GenBank/DDBJ databases">
        <title>draft genome sequence of fig (Ficus carica).</title>
        <authorList>
            <person name="Takahashi T."/>
            <person name="Nishimura K."/>
        </authorList>
    </citation>
    <scope>NUCLEOTIDE SEQUENCE</scope>
</reference>
<evidence type="ECO:0000256" key="3">
    <source>
        <dbReference type="ARBA" id="ARBA00023242"/>
    </source>
</evidence>
<feature type="domain" description="HTH La-type RNA-binding" evidence="6">
    <location>
        <begin position="324"/>
        <end position="413"/>
    </location>
</feature>
<organism evidence="7 8">
    <name type="scientific">Ficus carica</name>
    <name type="common">Common fig</name>
    <dbReference type="NCBI Taxonomy" id="3494"/>
    <lineage>
        <taxon>Eukaryota</taxon>
        <taxon>Viridiplantae</taxon>
        <taxon>Streptophyta</taxon>
        <taxon>Embryophyta</taxon>
        <taxon>Tracheophyta</taxon>
        <taxon>Spermatophyta</taxon>
        <taxon>Magnoliopsida</taxon>
        <taxon>eudicotyledons</taxon>
        <taxon>Gunneridae</taxon>
        <taxon>Pentapetalae</taxon>
        <taxon>rosids</taxon>
        <taxon>fabids</taxon>
        <taxon>Rosales</taxon>
        <taxon>Moraceae</taxon>
        <taxon>Ficeae</taxon>
        <taxon>Ficus</taxon>
    </lineage>
</organism>
<dbReference type="EMBL" id="BTGU01000005">
    <property type="protein sequence ID" value="GMN35852.1"/>
    <property type="molecule type" value="Genomic_DNA"/>
</dbReference>
<feature type="region of interest" description="Disordered" evidence="5">
    <location>
        <begin position="273"/>
        <end position="325"/>
    </location>
</feature>
<dbReference type="PANTHER" id="PTHR22792:SF155">
    <property type="entry name" value="LA-RELATED PROTEIN 1C-LIKE"/>
    <property type="match status" value="1"/>
</dbReference>
<evidence type="ECO:0000256" key="1">
    <source>
        <dbReference type="ARBA" id="ARBA00004123"/>
    </source>
</evidence>
<protein>
    <recommendedName>
        <fullName evidence="6">HTH La-type RNA-binding domain-containing protein</fullName>
    </recommendedName>
</protein>
<dbReference type="FunFam" id="1.10.10.10:FF:000131">
    <property type="entry name" value="la-related protein 1B isoform X2"/>
    <property type="match status" value="1"/>
</dbReference>
<sequence>MASACDPSPNRHSPELPSDGGGRGVASPRLRRGGNLSSPWAQVVRGDQESISAVHQSLPSSSSSLSSLAPTVSEQIPISDCSPPKAAPAPAPSSPPPAMENSSAAESSSGNDNGIAAKSKKPAWNTLSNGVVESGSVMGAASWPALSESTRASPKPSADSSSKPLTEGSTSTSQGPVKTHSSKRQVNATPNPNSNQNHPRQRPIKRGGGGGGAGAGGGPAHSNLAHPLPQTPTPPQGPAFPLYQMPSNAYGSLIPAIADPSPRDPPFRRPVLGSGYMPQPHHRVNDPRNSSRRGNFIHHPQGDGPYHGGGSYIAHPSFPPTTGPRAEAPLPTSIVSQIDYYFSDANLVKDEFLRSNMDDQGWVPISLIASFPRVKKLTTSIQLILSSLRDSSVVEVQDDKVRRRNYWMKWASTSGRFSGSRSRGNSSQNLLAASVQKIALEEVAPSQNSISGKAADLNPEDGPEQHLTESTAQSLLVNGEVTTQNTH</sequence>
<comment type="caution">
    <text evidence="7">The sequence shown here is derived from an EMBL/GenBank/DDBJ whole genome shotgun (WGS) entry which is preliminary data.</text>
</comment>
<proteinExistence type="predicted"/>
<feature type="compositionally biased region" description="Low complexity" evidence="5">
    <location>
        <begin position="57"/>
        <end position="68"/>
    </location>
</feature>
<dbReference type="InterPro" id="IPR002344">
    <property type="entry name" value="Lupus_La"/>
</dbReference>
<evidence type="ECO:0000256" key="4">
    <source>
        <dbReference type="PROSITE-ProRule" id="PRU00332"/>
    </source>
</evidence>
<feature type="compositionally biased region" description="Polar residues" evidence="5">
    <location>
        <begin position="184"/>
        <end position="198"/>
    </location>
</feature>
<dbReference type="InterPro" id="IPR036388">
    <property type="entry name" value="WH-like_DNA-bd_sf"/>
</dbReference>
<feature type="compositionally biased region" description="Polar residues" evidence="5">
    <location>
        <begin position="167"/>
        <end position="176"/>
    </location>
</feature>
<dbReference type="GO" id="GO:0006396">
    <property type="term" value="P:RNA processing"/>
    <property type="evidence" value="ECO:0007669"/>
    <property type="project" value="InterPro"/>
</dbReference>
<feature type="region of interest" description="Disordered" evidence="5">
    <location>
        <begin position="1"/>
        <end position="127"/>
    </location>
</feature>
<dbReference type="GO" id="GO:1990904">
    <property type="term" value="C:ribonucleoprotein complex"/>
    <property type="evidence" value="ECO:0007669"/>
    <property type="project" value="InterPro"/>
</dbReference>
<feature type="compositionally biased region" description="Gly residues" evidence="5">
    <location>
        <begin position="206"/>
        <end position="219"/>
    </location>
</feature>
<evidence type="ECO:0000313" key="7">
    <source>
        <dbReference type="EMBL" id="GMN35852.1"/>
    </source>
</evidence>
<dbReference type="Gene3D" id="1.10.10.10">
    <property type="entry name" value="Winged helix-like DNA-binding domain superfamily/Winged helix DNA-binding domain"/>
    <property type="match status" value="1"/>
</dbReference>
<dbReference type="PANTHER" id="PTHR22792">
    <property type="entry name" value="LUPUS LA PROTEIN-RELATED"/>
    <property type="match status" value="1"/>
</dbReference>
<dbReference type="GO" id="GO:0003723">
    <property type="term" value="F:RNA binding"/>
    <property type="evidence" value="ECO:0007669"/>
    <property type="project" value="UniProtKB-UniRule"/>
</dbReference>
<feature type="compositionally biased region" description="Low complexity" evidence="5">
    <location>
        <begin position="99"/>
        <end position="109"/>
    </location>
</feature>
<dbReference type="PROSITE" id="PS50961">
    <property type="entry name" value="HTH_LA"/>
    <property type="match status" value="1"/>
</dbReference>
<dbReference type="Pfam" id="PF05383">
    <property type="entry name" value="La"/>
    <property type="match status" value="1"/>
</dbReference>
<gene>
    <name evidence="7" type="ORF">TIFTF001_005574</name>
</gene>
<comment type="subcellular location">
    <subcellularLocation>
        <location evidence="1">Nucleus</location>
    </subcellularLocation>
</comment>
<dbReference type="InterPro" id="IPR045180">
    <property type="entry name" value="La_dom_prot"/>
</dbReference>
<dbReference type="SMART" id="SM00715">
    <property type="entry name" value="LA"/>
    <property type="match status" value="1"/>
</dbReference>
<accession>A0AA87ZKZ3</accession>